<dbReference type="EMBL" id="NMUH01000351">
    <property type="protein sequence ID" value="MQL77475.1"/>
    <property type="molecule type" value="Genomic_DNA"/>
</dbReference>
<proteinExistence type="predicted"/>
<dbReference type="AlphaFoldDB" id="A0A843U256"/>
<protein>
    <submittedName>
        <fullName evidence="1">Uncharacterized protein</fullName>
    </submittedName>
</protein>
<sequence length="76" mass="8737">MFTMVMTIKGEWNRDLSDKAPMSALGLRLVSLFAEHFKGIWWMLACCFRPHTLSLFSFTKGDYVLRNPHLGSAFLP</sequence>
<reference evidence="1" key="1">
    <citation type="submission" date="2017-07" db="EMBL/GenBank/DDBJ databases">
        <title>Taro Niue Genome Assembly and Annotation.</title>
        <authorList>
            <person name="Atibalentja N."/>
            <person name="Keating K."/>
            <person name="Fields C.J."/>
        </authorList>
    </citation>
    <scope>NUCLEOTIDE SEQUENCE</scope>
    <source>
        <strain evidence="1">Niue_2</strain>
        <tissue evidence="1">Leaf</tissue>
    </source>
</reference>
<evidence type="ECO:0000313" key="1">
    <source>
        <dbReference type="EMBL" id="MQL77475.1"/>
    </source>
</evidence>
<keyword evidence="2" id="KW-1185">Reference proteome</keyword>
<comment type="caution">
    <text evidence="1">The sequence shown here is derived from an EMBL/GenBank/DDBJ whole genome shotgun (WGS) entry which is preliminary data.</text>
</comment>
<evidence type="ECO:0000313" key="2">
    <source>
        <dbReference type="Proteomes" id="UP000652761"/>
    </source>
</evidence>
<dbReference type="Proteomes" id="UP000652761">
    <property type="component" value="Unassembled WGS sequence"/>
</dbReference>
<gene>
    <name evidence="1" type="ORF">Taro_009893</name>
</gene>
<accession>A0A843U256</accession>
<name>A0A843U256_COLES</name>
<organism evidence="1 2">
    <name type="scientific">Colocasia esculenta</name>
    <name type="common">Wild taro</name>
    <name type="synonym">Arum esculentum</name>
    <dbReference type="NCBI Taxonomy" id="4460"/>
    <lineage>
        <taxon>Eukaryota</taxon>
        <taxon>Viridiplantae</taxon>
        <taxon>Streptophyta</taxon>
        <taxon>Embryophyta</taxon>
        <taxon>Tracheophyta</taxon>
        <taxon>Spermatophyta</taxon>
        <taxon>Magnoliopsida</taxon>
        <taxon>Liliopsida</taxon>
        <taxon>Araceae</taxon>
        <taxon>Aroideae</taxon>
        <taxon>Colocasieae</taxon>
        <taxon>Colocasia</taxon>
    </lineage>
</organism>